<dbReference type="Proteomes" id="UP000268229">
    <property type="component" value="Chromosome"/>
</dbReference>
<dbReference type="OrthoDB" id="8606750at2"/>
<dbReference type="RefSeq" id="WP_107879493.1">
    <property type="nucleotide sequence ID" value="NZ_JBGNXI010000007.1"/>
</dbReference>
<gene>
    <name evidence="2" type="ORF">NCTC12227_01531</name>
</gene>
<evidence type="ECO:0000313" key="2">
    <source>
        <dbReference type="EMBL" id="VEJ21774.1"/>
    </source>
</evidence>
<feature type="signal peptide" evidence="1">
    <location>
        <begin position="1"/>
        <end position="23"/>
    </location>
</feature>
<keyword evidence="3" id="KW-1185">Reference proteome</keyword>
<organism evidence="2 3">
    <name type="scientific">Neisseria animaloris</name>
    <dbReference type="NCBI Taxonomy" id="326522"/>
    <lineage>
        <taxon>Bacteria</taxon>
        <taxon>Pseudomonadati</taxon>
        <taxon>Pseudomonadota</taxon>
        <taxon>Betaproteobacteria</taxon>
        <taxon>Neisseriales</taxon>
        <taxon>Neisseriaceae</taxon>
        <taxon>Neisseria</taxon>
    </lineage>
</organism>
<reference evidence="2 3" key="1">
    <citation type="submission" date="2018-12" db="EMBL/GenBank/DDBJ databases">
        <authorList>
            <consortium name="Pathogen Informatics"/>
        </authorList>
    </citation>
    <scope>NUCLEOTIDE SEQUENCE [LARGE SCALE GENOMIC DNA]</scope>
    <source>
        <strain evidence="2 3">NCTC12227</strain>
    </source>
</reference>
<feature type="chain" id="PRO_5018602072" evidence="1">
    <location>
        <begin position="24"/>
        <end position="116"/>
    </location>
</feature>
<dbReference type="STRING" id="326522.BWD08_09420"/>
<accession>A0A3S4XTT4</accession>
<dbReference type="KEGG" id="nani:NCTC12227_01531"/>
<name>A0A3S4XTT4_9NEIS</name>
<dbReference type="AlphaFoldDB" id="A0A3S4XTT4"/>
<proteinExistence type="predicted"/>
<keyword evidence="1" id="KW-0732">Signal</keyword>
<evidence type="ECO:0000256" key="1">
    <source>
        <dbReference type="SAM" id="SignalP"/>
    </source>
</evidence>
<dbReference type="EMBL" id="LR134516">
    <property type="protein sequence ID" value="VEJ21774.1"/>
    <property type="molecule type" value="Genomic_DNA"/>
</dbReference>
<evidence type="ECO:0000313" key="3">
    <source>
        <dbReference type="Proteomes" id="UP000268229"/>
    </source>
</evidence>
<protein>
    <submittedName>
        <fullName evidence="2">Uncharacterized protein</fullName>
    </submittedName>
</protein>
<sequence length="116" mass="12695">MTQKSSWLLCTLLIGGISLPALAEHPGVPKIPTSRSPTTPAMMIHAARVRPQETKTDGYHVTDSTGRSFYVDNIVKPRCAFYANHVDTTNVPGYKANKIKIISKAYIGKVDIKGCH</sequence>